<name>A0ABS8DFT7_9FIRM</name>
<keyword evidence="3" id="KW-1185">Reference proteome</keyword>
<keyword evidence="1" id="KW-1133">Transmembrane helix</keyword>
<evidence type="ECO:0000313" key="3">
    <source>
        <dbReference type="Proteomes" id="UP001299546"/>
    </source>
</evidence>
<dbReference type="EMBL" id="JAJCIS010000003">
    <property type="protein sequence ID" value="MCB7387285.1"/>
    <property type="molecule type" value="Genomic_DNA"/>
</dbReference>
<organism evidence="2 3">
    <name type="scientific">Bariatricus massiliensis</name>
    <dbReference type="NCBI Taxonomy" id="1745713"/>
    <lineage>
        <taxon>Bacteria</taxon>
        <taxon>Bacillati</taxon>
        <taxon>Bacillota</taxon>
        <taxon>Clostridia</taxon>
        <taxon>Lachnospirales</taxon>
        <taxon>Lachnospiraceae</taxon>
        <taxon>Bariatricus</taxon>
    </lineage>
</organism>
<evidence type="ECO:0000313" key="2">
    <source>
        <dbReference type="EMBL" id="MCB7387285.1"/>
    </source>
</evidence>
<dbReference type="RefSeq" id="WP_066734188.1">
    <property type="nucleotide sequence ID" value="NZ_JAJCIQ010000003.1"/>
</dbReference>
<keyword evidence="1" id="KW-0472">Membrane</keyword>
<feature type="transmembrane region" description="Helical" evidence="1">
    <location>
        <begin position="12"/>
        <end position="32"/>
    </location>
</feature>
<proteinExistence type="predicted"/>
<protein>
    <submittedName>
        <fullName evidence="2">Zinc-ribbon domain-containing protein</fullName>
    </submittedName>
</protein>
<accession>A0ABS8DFT7</accession>
<evidence type="ECO:0000256" key="1">
    <source>
        <dbReference type="SAM" id="Phobius"/>
    </source>
</evidence>
<keyword evidence="1" id="KW-0812">Transmembrane</keyword>
<sequence>MKEKFIRFMYGRYGVDAFGKFLVILGLALIIFSGFTRFRLIPLLAWVVIIYAYFRIFSRNIYKRSAENQSYLKRTAKIRSFWWNQKNLMKQRKTHHIYKCPSCHQKIRVPKGKGKIEIRCPKCQNTFVKRS</sequence>
<comment type="caution">
    <text evidence="2">The sequence shown here is derived from an EMBL/GenBank/DDBJ whole genome shotgun (WGS) entry which is preliminary data.</text>
</comment>
<reference evidence="2 3" key="1">
    <citation type="submission" date="2021-10" db="EMBL/GenBank/DDBJ databases">
        <title>Collection of gut derived symbiotic bacterial strains cultured from healthy donors.</title>
        <authorList>
            <person name="Lin H."/>
            <person name="Littmann E."/>
            <person name="Kohout C."/>
            <person name="Pamer E.G."/>
        </authorList>
    </citation>
    <scope>NUCLEOTIDE SEQUENCE [LARGE SCALE GENOMIC DNA]</scope>
    <source>
        <strain evidence="2 3">DFI.1.165</strain>
    </source>
</reference>
<feature type="transmembrane region" description="Helical" evidence="1">
    <location>
        <begin position="38"/>
        <end position="54"/>
    </location>
</feature>
<gene>
    <name evidence="2" type="ORF">LIZ65_08285</name>
</gene>
<dbReference type="Proteomes" id="UP001299546">
    <property type="component" value="Unassembled WGS sequence"/>
</dbReference>